<name>A0A261FAM3_9BIFI</name>
<dbReference type="SUPFAM" id="SSF51658">
    <property type="entry name" value="Xylose isomerase-like"/>
    <property type="match status" value="1"/>
</dbReference>
<dbReference type="GO" id="GO:0042732">
    <property type="term" value="P:D-xylose metabolic process"/>
    <property type="evidence" value="ECO:0007669"/>
    <property type="project" value="UniProtKB-UniRule"/>
</dbReference>
<dbReference type="EC" id="5.3.1.5" evidence="4 12"/>
<feature type="domain" description="Xylose isomerase-like TIM barrel" evidence="15">
    <location>
        <begin position="90"/>
        <end position="302"/>
    </location>
</feature>
<evidence type="ECO:0000256" key="8">
    <source>
        <dbReference type="ARBA" id="ARBA00022723"/>
    </source>
</evidence>
<accession>A0A261FAM3</accession>
<keyword evidence="8 12" id="KW-0479">Metal-binding</keyword>
<evidence type="ECO:0000256" key="4">
    <source>
        <dbReference type="ARBA" id="ARBA00011958"/>
    </source>
</evidence>
<keyword evidence="7 12" id="KW-0859">Xylose metabolism</keyword>
<dbReference type="PROSITE" id="PS51415">
    <property type="entry name" value="XYLOSE_ISOMERASE"/>
    <property type="match status" value="1"/>
</dbReference>
<evidence type="ECO:0000256" key="10">
    <source>
        <dbReference type="ARBA" id="ARBA00023277"/>
    </source>
</evidence>
<dbReference type="InterPro" id="IPR013022">
    <property type="entry name" value="Xyl_isomerase-like_TIM-brl"/>
</dbReference>
<feature type="binding site" evidence="12">
    <location>
        <position position="233"/>
    </location>
    <ligand>
        <name>Mg(2+)</name>
        <dbReference type="ChEBI" id="CHEBI:18420"/>
        <label>1</label>
    </ligand>
</feature>
<dbReference type="InterPro" id="IPR036237">
    <property type="entry name" value="Xyl_isomerase-like_sf"/>
</dbReference>
<dbReference type="Gene3D" id="3.20.20.150">
    <property type="entry name" value="Divalent-metal-dependent TIM barrel enzymes"/>
    <property type="match status" value="1"/>
</dbReference>
<organism evidence="17 18">
    <name type="scientific">Aeriscardovia aeriphila</name>
    <dbReference type="NCBI Taxonomy" id="218139"/>
    <lineage>
        <taxon>Bacteria</taxon>
        <taxon>Bacillati</taxon>
        <taxon>Actinomycetota</taxon>
        <taxon>Actinomycetes</taxon>
        <taxon>Bifidobacteriales</taxon>
        <taxon>Bifidobacteriaceae</taxon>
        <taxon>Aeriscardovia</taxon>
    </lineage>
</organism>
<dbReference type="NCBIfam" id="TIGR02630">
    <property type="entry name" value="xylose_isom_A"/>
    <property type="match status" value="1"/>
</dbReference>
<evidence type="ECO:0000256" key="3">
    <source>
        <dbReference type="ARBA" id="ARBA00011881"/>
    </source>
</evidence>
<dbReference type="EMBL" id="MWWU01000002">
    <property type="protein sequence ID" value="OZG56199.1"/>
    <property type="molecule type" value="Genomic_DNA"/>
</dbReference>
<evidence type="ECO:0000256" key="6">
    <source>
        <dbReference type="ARBA" id="ARBA00022490"/>
    </source>
</evidence>
<feature type="active site" evidence="12">
    <location>
        <position position="102"/>
    </location>
</feature>
<reference evidence="16" key="3">
    <citation type="submission" date="2021-09" db="EMBL/GenBank/DDBJ databases">
        <authorList>
            <person name="Gilroy R."/>
        </authorList>
    </citation>
    <scope>NUCLEOTIDE SEQUENCE</scope>
    <source>
        <strain evidence="16">578</strain>
    </source>
</reference>
<reference evidence="17 18" key="1">
    <citation type="journal article" date="2017" name="BMC Genomics">
        <title>Comparative genomic and phylogenomic analyses of the Bifidobacteriaceae family.</title>
        <authorList>
            <person name="Lugli G.A."/>
            <person name="Milani C."/>
            <person name="Turroni F."/>
            <person name="Duranti S."/>
            <person name="Mancabelli L."/>
            <person name="Mangifesta M."/>
            <person name="Ferrario C."/>
            <person name="Modesto M."/>
            <person name="Mattarelli P."/>
            <person name="Jiri K."/>
            <person name="van Sinderen D."/>
            <person name="Ventura M."/>
        </authorList>
    </citation>
    <scope>NUCLEOTIDE SEQUENCE [LARGE SCALE GENOMIC DNA]</scope>
    <source>
        <strain evidence="17 18">LMG 21773</strain>
    </source>
</reference>
<keyword evidence="12" id="KW-0460">Magnesium</keyword>
<feature type="binding site" evidence="12">
    <location>
        <position position="340"/>
    </location>
    <ligand>
        <name>Mg(2+)</name>
        <dbReference type="ChEBI" id="CHEBI:18420"/>
        <label>1</label>
    </ligand>
</feature>
<evidence type="ECO:0000259" key="15">
    <source>
        <dbReference type="Pfam" id="PF01261"/>
    </source>
</evidence>
<comment type="caution">
    <text evidence="12">Lacks conserved residue(s) required for the propagation of feature annotation.</text>
</comment>
<keyword evidence="10 12" id="KW-0119">Carbohydrate metabolism</keyword>
<comment type="catalytic activity">
    <reaction evidence="11 12 13">
        <text>alpha-D-xylose = alpha-D-xylulofuranose</text>
        <dbReference type="Rhea" id="RHEA:22816"/>
        <dbReference type="ChEBI" id="CHEBI:28518"/>
        <dbReference type="ChEBI" id="CHEBI:188998"/>
        <dbReference type="EC" id="5.3.1.5"/>
    </reaction>
</comment>
<evidence type="ECO:0000256" key="11">
    <source>
        <dbReference type="ARBA" id="ARBA00033659"/>
    </source>
</evidence>
<feature type="binding site" evidence="12">
    <location>
        <position position="268"/>
    </location>
    <ligand>
        <name>Mg(2+)</name>
        <dbReference type="ChEBI" id="CHEBI:18420"/>
        <label>1</label>
    </ligand>
</feature>
<dbReference type="Proteomes" id="UP000715651">
    <property type="component" value="Unassembled WGS sequence"/>
</dbReference>
<dbReference type="NCBIfam" id="NF003998">
    <property type="entry name" value="PRK05474.1"/>
    <property type="match status" value="1"/>
</dbReference>
<dbReference type="InterPro" id="IPR013452">
    <property type="entry name" value="Xylose_isom_bac"/>
</dbReference>
<dbReference type="EMBL" id="DYWK01000006">
    <property type="protein sequence ID" value="HJF18234.1"/>
    <property type="molecule type" value="Genomic_DNA"/>
</dbReference>
<feature type="binding site" evidence="12">
    <location>
        <position position="268"/>
    </location>
    <ligand>
        <name>Mg(2+)</name>
        <dbReference type="ChEBI" id="CHEBI:18420"/>
        <label>2</label>
    </ligand>
</feature>
<comment type="subunit">
    <text evidence="3 12 14">Homotetramer.</text>
</comment>
<reference evidence="16" key="2">
    <citation type="journal article" date="2021" name="PeerJ">
        <title>Extensive microbial diversity within the chicken gut microbiome revealed by metagenomics and culture.</title>
        <authorList>
            <person name="Gilroy R."/>
            <person name="Ravi A."/>
            <person name="Getino M."/>
            <person name="Pursley I."/>
            <person name="Horton D.L."/>
            <person name="Alikhan N.F."/>
            <person name="Baker D."/>
            <person name="Gharbi K."/>
            <person name="Hall N."/>
            <person name="Watson M."/>
            <person name="Adriaenssens E.M."/>
            <person name="Foster-Nyarko E."/>
            <person name="Jarju S."/>
            <person name="Secka A."/>
            <person name="Antonio M."/>
            <person name="Oren A."/>
            <person name="Chaudhuri R.R."/>
            <person name="La Ragione R."/>
            <person name="Hildebrand F."/>
            <person name="Pallen M.J."/>
        </authorList>
    </citation>
    <scope>NUCLEOTIDE SEQUENCE</scope>
    <source>
        <strain evidence="16">578</strain>
    </source>
</reference>
<dbReference type="PANTHER" id="PTHR48408:SF1">
    <property type="entry name" value="XYLOSE ISOMERASE"/>
    <property type="match status" value="1"/>
</dbReference>
<dbReference type="Proteomes" id="UP000228976">
    <property type="component" value="Unassembled WGS sequence"/>
</dbReference>
<dbReference type="InterPro" id="IPR001998">
    <property type="entry name" value="Xylose_isomerase"/>
</dbReference>
<dbReference type="GO" id="GO:0009045">
    <property type="term" value="F:xylose isomerase activity"/>
    <property type="evidence" value="ECO:0007669"/>
    <property type="project" value="UniProtKB-UniRule"/>
</dbReference>
<comment type="similarity">
    <text evidence="2 12 13">Belongs to the xylose isomerase family.</text>
</comment>
<evidence type="ECO:0000256" key="9">
    <source>
        <dbReference type="ARBA" id="ARBA00023235"/>
    </source>
</evidence>
<evidence type="ECO:0000313" key="16">
    <source>
        <dbReference type="EMBL" id="HJF18234.1"/>
    </source>
</evidence>
<dbReference type="GO" id="GO:0005737">
    <property type="term" value="C:cytoplasm"/>
    <property type="evidence" value="ECO:0007669"/>
    <property type="project" value="UniProtKB-SubCell"/>
</dbReference>
<evidence type="ECO:0000313" key="17">
    <source>
        <dbReference type="EMBL" id="OZG56199.1"/>
    </source>
</evidence>
<dbReference type="RefSeq" id="WP_094689754.1">
    <property type="nucleotide sequence ID" value="NZ_JACBYZ010000001.1"/>
</dbReference>
<evidence type="ECO:0000256" key="13">
    <source>
        <dbReference type="RuleBase" id="RU000609"/>
    </source>
</evidence>
<evidence type="ECO:0000313" key="18">
    <source>
        <dbReference type="Proteomes" id="UP000228976"/>
    </source>
</evidence>
<keyword evidence="9 12" id="KW-0413">Isomerase</keyword>
<evidence type="ECO:0000256" key="12">
    <source>
        <dbReference type="HAMAP-Rule" id="MF_00455"/>
    </source>
</evidence>
<keyword evidence="6 12" id="KW-0963">Cytoplasm</keyword>
<comment type="subcellular location">
    <subcellularLocation>
        <location evidence="1 12 14">Cytoplasm</location>
    </subcellularLocation>
</comment>
<gene>
    <name evidence="12 16" type="primary">xylA</name>
    <name evidence="17" type="ORF">AEAE_0687</name>
    <name evidence="16" type="ORF">K8U78_03650</name>
</gene>
<dbReference type="HAMAP" id="MF_00455">
    <property type="entry name" value="Xylose_isom_A"/>
    <property type="match status" value="1"/>
</dbReference>
<feature type="binding site" evidence="12">
    <location>
        <position position="309"/>
    </location>
    <ligand>
        <name>Mg(2+)</name>
        <dbReference type="ChEBI" id="CHEBI:18420"/>
        <label>2</label>
    </ligand>
</feature>
<dbReference type="OrthoDB" id="9763981at2"/>
<feature type="binding site" evidence="12">
    <location>
        <position position="271"/>
    </location>
    <ligand>
        <name>Mg(2+)</name>
        <dbReference type="ChEBI" id="CHEBI:18420"/>
        <label>2</label>
    </ligand>
</feature>
<dbReference type="AlphaFoldDB" id="A0A261FAM3"/>
<dbReference type="PANTHER" id="PTHR48408">
    <property type="match status" value="1"/>
</dbReference>
<comment type="cofactor">
    <cofactor evidence="12">
        <name>Mg(2+)</name>
        <dbReference type="ChEBI" id="CHEBI:18420"/>
    </cofactor>
    <text evidence="12">Binds 2 magnesium ions per subunit.</text>
</comment>
<evidence type="ECO:0000256" key="14">
    <source>
        <dbReference type="RuleBase" id="RU000610"/>
    </source>
</evidence>
<proteinExistence type="inferred from homology"/>
<evidence type="ECO:0000256" key="7">
    <source>
        <dbReference type="ARBA" id="ARBA00022629"/>
    </source>
</evidence>
<dbReference type="GO" id="GO:0000287">
    <property type="term" value="F:magnesium ion binding"/>
    <property type="evidence" value="ECO:0007669"/>
    <property type="project" value="UniProtKB-UniRule"/>
</dbReference>
<feature type="binding site" evidence="12">
    <location>
        <position position="296"/>
    </location>
    <ligand>
        <name>Mg(2+)</name>
        <dbReference type="ChEBI" id="CHEBI:18420"/>
        <label>1</label>
    </ligand>
</feature>
<feature type="binding site" evidence="12">
    <location>
        <position position="307"/>
    </location>
    <ligand>
        <name>Mg(2+)</name>
        <dbReference type="ChEBI" id="CHEBI:18420"/>
        <label>2</label>
    </ligand>
</feature>
<sequence length="448" mass="51548">MDLWNVDKIPFVGTENPAEGLGFHYYDPERVVAGKKMKDWLRFAVAYWHTFNAQLNDNFGDPTAIRPWHKNTYSKPLDASLALVDYAFEFMSKLGVEYFCFHDRNVAPEGDTLRETDKNLDAVIDKIEENMKATGIKLLWNTCDTFTDKRFVRGASTAPNRHIFEYVAGQQRKSLEIAKRLGAENYVFWGGREGWESLWNTDVKREQDHMAEWFRMCHEYAEKIGLDAQFLIEPKPQEPTTHQYDWDVAAALNFIKTYDLDFFRMNIEGNHANLARHSYGEEVRTAVDADKLGSLDANQGNKFVGWDMDEFPVDLYDTTQVMWEVMRAGSIGPKGGLNFDAKPRRTSFDPEDLFRSHIAGMDSYAAGLLVADKMHQDHFIENLLDDRYASWNTPEGKAIEEHKETLESLESRVLDMTEEQLVAGNKSDHLESVMATINNYMIDALREA</sequence>
<dbReference type="PRINTS" id="PR00688">
    <property type="entry name" value="XYLOSISMRASE"/>
</dbReference>
<comment type="caution">
    <text evidence="17">The sequence shown here is derived from an EMBL/GenBank/DDBJ whole genome shotgun (WGS) entry which is preliminary data.</text>
</comment>
<evidence type="ECO:0000256" key="2">
    <source>
        <dbReference type="ARBA" id="ARBA00005765"/>
    </source>
</evidence>
<evidence type="ECO:0000256" key="5">
    <source>
        <dbReference type="ARBA" id="ARBA00018232"/>
    </source>
</evidence>
<keyword evidence="18" id="KW-1185">Reference proteome</keyword>
<evidence type="ECO:0000256" key="1">
    <source>
        <dbReference type="ARBA" id="ARBA00004496"/>
    </source>
</evidence>
<dbReference type="Pfam" id="PF01261">
    <property type="entry name" value="AP_endonuc_2"/>
    <property type="match status" value="1"/>
</dbReference>
<protein>
    <recommendedName>
        <fullName evidence="5 12">Xylose isomerase</fullName>
        <ecNumber evidence="4 12">5.3.1.5</ecNumber>
    </recommendedName>
</protein>